<evidence type="ECO:0000313" key="6">
    <source>
        <dbReference type="EMBL" id="RBP13833.1"/>
    </source>
</evidence>
<gene>
    <name evidence="6" type="ORF">DFR50_11195</name>
</gene>
<dbReference type="Proteomes" id="UP000253529">
    <property type="component" value="Unassembled WGS sequence"/>
</dbReference>
<proteinExistence type="inferred from homology"/>
<keyword evidence="7" id="KW-1185">Reference proteome</keyword>
<comment type="caution">
    <text evidence="6">The sequence shown here is derived from an EMBL/GenBank/DDBJ whole genome shotgun (WGS) entry which is preliminary data.</text>
</comment>
<dbReference type="AlphaFoldDB" id="A0A366FGN4"/>
<protein>
    <submittedName>
        <fullName evidence="6">Transcriptional regulator</fullName>
    </submittedName>
</protein>
<reference evidence="6 7" key="1">
    <citation type="submission" date="2018-06" db="EMBL/GenBank/DDBJ databases">
        <title>Genomic Encyclopedia of Type Strains, Phase IV (KMG-IV): sequencing the most valuable type-strain genomes for metagenomic binning, comparative biology and taxonomic classification.</title>
        <authorList>
            <person name="Goeker M."/>
        </authorList>
    </citation>
    <scope>NUCLEOTIDE SEQUENCE [LARGE SCALE GENOMIC DNA]</scope>
    <source>
        <strain evidence="6 7">DSM 24875</strain>
    </source>
</reference>
<dbReference type="PANTHER" id="PTHR30346:SF10">
    <property type="entry name" value="TRANSCRIPTIONAL REGULATOR OF OXIDATIVE STRESS OXYR"/>
    <property type="match status" value="1"/>
</dbReference>
<dbReference type="SUPFAM" id="SSF46785">
    <property type="entry name" value="Winged helix' DNA-binding domain"/>
    <property type="match status" value="1"/>
</dbReference>
<dbReference type="Pfam" id="PF03466">
    <property type="entry name" value="LysR_substrate"/>
    <property type="match status" value="1"/>
</dbReference>
<accession>A0A366FGN4</accession>
<dbReference type="SUPFAM" id="SSF53850">
    <property type="entry name" value="Periplasmic binding protein-like II"/>
    <property type="match status" value="1"/>
</dbReference>
<dbReference type="Gene3D" id="3.40.190.10">
    <property type="entry name" value="Periplasmic binding protein-like II"/>
    <property type="match status" value="2"/>
</dbReference>
<evidence type="ECO:0000256" key="4">
    <source>
        <dbReference type="ARBA" id="ARBA00023163"/>
    </source>
</evidence>
<organism evidence="6 7">
    <name type="scientific">Roseiarcus fermentans</name>
    <dbReference type="NCBI Taxonomy" id="1473586"/>
    <lineage>
        <taxon>Bacteria</taxon>
        <taxon>Pseudomonadati</taxon>
        <taxon>Pseudomonadota</taxon>
        <taxon>Alphaproteobacteria</taxon>
        <taxon>Hyphomicrobiales</taxon>
        <taxon>Roseiarcaceae</taxon>
        <taxon>Roseiarcus</taxon>
    </lineage>
</organism>
<comment type="similarity">
    <text evidence="1">Belongs to the LysR transcriptional regulatory family.</text>
</comment>
<dbReference type="GO" id="GO:0032993">
    <property type="term" value="C:protein-DNA complex"/>
    <property type="evidence" value="ECO:0007669"/>
    <property type="project" value="TreeGrafter"/>
</dbReference>
<dbReference type="InterPro" id="IPR036388">
    <property type="entry name" value="WH-like_DNA-bd_sf"/>
</dbReference>
<dbReference type="Gene3D" id="1.10.10.10">
    <property type="entry name" value="Winged helix-like DNA-binding domain superfamily/Winged helix DNA-binding domain"/>
    <property type="match status" value="1"/>
</dbReference>
<dbReference type="FunFam" id="1.10.10.10:FF:000001">
    <property type="entry name" value="LysR family transcriptional regulator"/>
    <property type="match status" value="1"/>
</dbReference>
<dbReference type="InterPro" id="IPR005119">
    <property type="entry name" value="LysR_subst-bd"/>
</dbReference>
<dbReference type="PROSITE" id="PS50931">
    <property type="entry name" value="HTH_LYSR"/>
    <property type="match status" value="1"/>
</dbReference>
<evidence type="ECO:0000259" key="5">
    <source>
        <dbReference type="PROSITE" id="PS50931"/>
    </source>
</evidence>
<keyword evidence="4" id="KW-0804">Transcription</keyword>
<evidence type="ECO:0000256" key="2">
    <source>
        <dbReference type="ARBA" id="ARBA00023015"/>
    </source>
</evidence>
<dbReference type="CDD" id="cd08411">
    <property type="entry name" value="PBP2_OxyR"/>
    <property type="match status" value="1"/>
</dbReference>
<dbReference type="RefSeq" id="WP_245427654.1">
    <property type="nucleotide sequence ID" value="NZ_QNRK01000011.1"/>
</dbReference>
<sequence>MIDLFDHMGPMKFLPTLRQLRFLVALADRRHFGQAAEACLVSQSTLSAAIQELEEGLGVILFDRTRRSVAPTGIGVEIAERARTILRQAEDLVDIAIAAHDPLSGPLRLGVIPTIGPFLLPRVLPRLREIAPDLKLYLREEQTARLVDRLEAGQLDAAVLALPVPLADVESEDIAVDPFYVVCPPGHRLASLPVVRPCDMATEDLLLLEDGHCLREHALAACHLEGARRNTAAFQGTSLHTLVQMAANGLGVTLVPEMAIASGLAAGLDLHVAPLAGEEPGRRIALVWRRASGRKETFRQLATILREALEAGRERAALRRIPVFEPAG</sequence>
<feature type="domain" description="HTH lysR-type" evidence="5">
    <location>
        <begin position="15"/>
        <end position="72"/>
    </location>
</feature>
<evidence type="ECO:0000313" key="7">
    <source>
        <dbReference type="Proteomes" id="UP000253529"/>
    </source>
</evidence>
<keyword evidence="3" id="KW-0238">DNA-binding</keyword>
<dbReference type="PANTHER" id="PTHR30346">
    <property type="entry name" value="TRANSCRIPTIONAL DUAL REGULATOR HCAR-RELATED"/>
    <property type="match status" value="1"/>
</dbReference>
<evidence type="ECO:0000256" key="3">
    <source>
        <dbReference type="ARBA" id="ARBA00023125"/>
    </source>
</evidence>
<dbReference type="GO" id="GO:0003677">
    <property type="term" value="F:DNA binding"/>
    <property type="evidence" value="ECO:0007669"/>
    <property type="project" value="UniProtKB-KW"/>
</dbReference>
<name>A0A366FGN4_9HYPH</name>
<keyword evidence="2" id="KW-0805">Transcription regulation</keyword>
<dbReference type="EMBL" id="QNRK01000011">
    <property type="protein sequence ID" value="RBP13833.1"/>
    <property type="molecule type" value="Genomic_DNA"/>
</dbReference>
<dbReference type="InterPro" id="IPR036390">
    <property type="entry name" value="WH_DNA-bd_sf"/>
</dbReference>
<dbReference type="PRINTS" id="PR00039">
    <property type="entry name" value="HTHLYSR"/>
</dbReference>
<dbReference type="InterPro" id="IPR000847">
    <property type="entry name" value="LysR_HTH_N"/>
</dbReference>
<dbReference type="Pfam" id="PF00126">
    <property type="entry name" value="HTH_1"/>
    <property type="match status" value="1"/>
</dbReference>
<dbReference type="GO" id="GO:0003700">
    <property type="term" value="F:DNA-binding transcription factor activity"/>
    <property type="evidence" value="ECO:0007669"/>
    <property type="project" value="InterPro"/>
</dbReference>
<evidence type="ECO:0000256" key="1">
    <source>
        <dbReference type="ARBA" id="ARBA00009437"/>
    </source>
</evidence>